<gene>
    <name evidence="2" type="ORF">NAEGRDRAFT_71899</name>
</gene>
<dbReference type="VEuPathDB" id="AmoebaDB:NAEGRDRAFT_71899"/>
<dbReference type="GO" id="GO:0006396">
    <property type="term" value="P:RNA processing"/>
    <property type="evidence" value="ECO:0007669"/>
    <property type="project" value="TreeGrafter"/>
</dbReference>
<dbReference type="EMBL" id="GG738893">
    <property type="protein sequence ID" value="EFC40326.1"/>
    <property type="molecule type" value="Genomic_DNA"/>
</dbReference>
<dbReference type="InterPro" id="IPR011990">
    <property type="entry name" value="TPR-like_helical_dom_sf"/>
</dbReference>
<accession>D2VSD2</accession>
<dbReference type="PANTHER" id="PTHR47934:SF6">
    <property type="entry name" value="MITOCHONDRIAL GROUP I INTRON SPLICING FACTOR CCM1-RELATED"/>
    <property type="match status" value="1"/>
</dbReference>
<evidence type="ECO:0000313" key="2">
    <source>
        <dbReference type="EMBL" id="EFC40326.1"/>
    </source>
</evidence>
<reference evidence="2 3" key="1">
    <citation type="journal article" date="2010" name="Cell">
        <title>The genome of Naegleria gruberi illuminates early eukaryotic versatility.</title>
        <authorList>
            <person name="Fritz-Laylin L.K."/>
            <person name="Prochnik S.E."/>
            <person name="Ginger M.L."/>
            <person name="Dacks J.B."/>
            <person name="Carpenter M.L."/>
            <person name="Field M.C."/>
            <person name="Kuo A."/>
            <person name="Paredez A."/>
            <person name="Chapman J."/>
            <person name="Pham J."/>
            <person name="Shu S."/>
            <person name="Neupane R."/>
            <person name="Cipriano M."/>
            <person name="Mancuso J."/>
            <person name="Tu H."/>
            <person name="Salamov A."/>
            <person name="Lindquist E."/>
            <person name="Shapiro H."/>
            <person name="Lucas S."/>
            <person name="Grigoriev I.V."/>
            <person name="Cande W.Z."/>
            <person name="Fulton C."/>
            <person name="Rokhsar D.S."/>
            <person name="Dawson S.C."/>
        </authorList>
    </citation>
    <scope>NUCLEOTIDE SEQUENCE [LARGE SCALE GENOMIC DNA]</scope>
    <source>
        <strain evidence="2 3">NEG-M</strain>
    </source>
</reference>
<feature type="repeat" description="PPR" evidence="1">
    <location>
        <begin position="472"/>
        <end position="506"/>
    </location>
</feature>
<dbReference type="RefSeq" id="XP_002673070.1">
    <property type="nucleotide sequence ID" value="XM_002673024.1"/>
</dbReference>
<dbReference type="GO" id="GO:0005739">
    <property type="term" value="C:mitochondrion"/>
    <property type="evidence" value="ECO:0007669"/>
    <property type="project" value="TreeGrafter"/>
</dbReference>
<dbReference type="STRING" id="5762.D2VSD2"/>
<keyword evidence="3" id="KW-1185">Reference proteome</keyword>
<dbReference type="InterPro" id="IPR051114">
    <property type="entry name" value="Mito_RNA_Proc_CCM1"/>
</dbReference>
<dbReference type="OrthoDB" id="185373at2759"/>
<dbReference type="KEGG" id="ngr:NAEGRDRAFT_71899"/>
<sequence>MNKFNKRLGGLKSLLHLLNNKKSSSSSLARLYSISFSIVKGSPLSVFNQETGSYQETPIFSVQRNNTAKPTEVATKQTINLTKYGSHHEHNKIKGIKPIPIQTRKENIESSNAFIASSARILLNNRKFEDVINLIKSSCPKDENGDLDIKTIASQEAGTEVLLKLHQAYAAMKNLEEMKKIIQHITNPLMYNKFQGEIIKHHAATDNHVEALKLLGNMAYIPYWNLIFLGVTKLVVYRIPESTHEIITFLNQYIENHKHEINNTISEPSQHLKDLPANYSIKDVIIRIRKFFDGTGYELDRVRFALMTIEALSLLEDFGTMEILFNILIDKNENNADVLSKLKGIMMHSLISLGRYEDALSVFFDIKTPPNIRTYEKLMHVYIGIGHYDFAIYLCETYVKNPTTEIYVLLIKAHILKGNIEKAEYILRDVIENSKLTDDSQIVMKTLLMSAYAEAGMIQQVQKLFDSIEKPDARCYNELMKAYCHIGDTKRVKEIFQSVPSKDAVSFLYLLDGLAIDGDSSTALKFYNLIPNPNHIHADAVVRALLADTKSGLDGALNFFNKLRNPSILTRKRILGAISKAGDLENALSFFKTIPNPDTECFGLLLRTFFYTQERYLSRAEEFFSRIPNPDAQCYASMISIYGRSGRLDLAEKMLHQYPSPSTLIAFFYAYFSNNPKESFWEKYETLEKLYPRCFDKPVYLASIKEAVKYKKKKQSIALFRIYLQKVQNKQTRDLLGLLLFIAKESSYRENETLTKEIIDAVPNCIATPNTLGQIKEIAFEIEQLI</sequence>
<dbReference type="Proteomes" id="UP000006671">
    <property type="component" value="Unassembled WGS sequence"/>
</dbReference>
<dbReference type="eggNOG" id="KOG4197">
    <property type="taxonomic scope" value="Eukaryota"/>
</dbReference>
<dbReference type="AlphaFoldDB" id="D2VSD2"/>
<dbReference type="PROSITE" id="PS51375">
    <property type="entry name" value="PPR"/>
    <property type="match status" value="1"/>
</dbReference>
<dbReference type="InParanoid" id="D2VSD2"/>
<dbReference type="GeneID" id="8854757"/>
<dbReference type="PANTHER" id="PTHR47934">
    <property type="entry name" value="PENTATRICOPEPTIDE REPEAT-CONTAINING PROTEIN PET309, MITOCHONDRIAL"/>
    <property type="match status" value="1"/>
</dbReference>
<dbReference type="SUPFAM" id="SSF81901">
    <property type="entry name" value="HCP-like"/>
    <property type="match status" value="1"/>
</dbReference>
<dbReference type="OMA" id="LMKAYCH"/>
<evidence type="ECO:0000313" key="3">
    <source>
        <dbReference type="Proteomes" id="UP000006671"/>
    </source>
</evidence>
<dbReference type="Gene3D" id="1.25.40.10">
    <property type="entry name" value="Tetratricopeptide repeat domain"/>
    <property type="match status" value="2"/>
</dbReference>
<proteinExistence type="predicted"/>
<dbReference type="InterPro" id="IPR002885">
    <property type="entry name" value="PPR_rpt"/>
</dbReference>
<name>D2VSD2_NAEGR</name>
<evidence type="ECO:0000256" key="1">
    <source>
        <dbReference type="PROSITE-ProRule" id="PRU00708"/>
    </source>
</evidence>
<dbReference type="Pfam" id="PF01535">
    <property type="entry name" value="PPR"/>
    <property type="match status" value="4"/>
</dbReference>
<protein>
    <submittedName>
        <fullName evidence="2">Predicted protein</fullName>
    </submittedName>
</protein>
<organism evidence="3">
    <name type="scientific">Naegleria gruberi</name>
    <name type="common">Amoeba</name>
    <dbReference type="NCBI Taxonomy" id="5762"/>
    <lineage>
        <taxon>Eukaryota</taxon>
        <taxon>Discoba</taxon>
        <taxon>Heterolobosea</taxon>
        <taxon>Tetramitia</taxon>
        <taxon>Eutetramitia</taxon>
        <taxon>Vahlkampfiidae</taxon>
        <taxon>Naegleria</taxon>
    </lineage>
</organism>
<dbReference type="GO" id="GO:0003729">
    <property type="term" value="F:mRNA binding"/>
    <property type="evidence" value="ECO:0007669"/>
    <property type="project" value="TreeGrafter"/>
</dbReference>
<dbReference type="GO" id="GO:0007005">
    <property type="term" value="P:mitochondrion organization"/>
    <property type="evidence" value="ECO:0007669"/>
    <property type="project" value="TreeGrafter"/>
</dbReference>